<reference evidence="2" key="1">
    <citation type="submission" date="2018-05" db="EMBL/GenBank/DDBJ databases">
        <authorList>
            <person name="Lanie J.A."/>
            <person name="Ng W.-L."/>
            <person name="Kazmierczak K.M."/>
            <person name="Andrzejewski T.M."/>
            <person name="Davidsen T.M."/>
            <person name="Wayne K.J."/>
            <person name="Tettelin H."/>
            <person name="Glass J.I."/>
            <person name="Rusch D."/>
            <person name="Podicherti R."/>
            <person name="Tsui H.-C.T."/>
            <person name="Winkler M.E."/>
        </authorList>
    </citation>
    <scope>NUCLEOTIDE SEQUENCE</scope>
</reference>
<feature type="non-terminal residue" evidence="2">
    <location>
        <position position="121"/>
    </location>
</feature>
<dbReference type="AlphaFoldDB" id="A0A382QAT9"/>
<gene>
    <name evidence="2" type="ORF">METZ01_LOCUS335527</name>
</gene>
<dbReference type="GO" id="GO:0016787">
    <property type="term" value="F:hydrolase activity"/>
    <property type="evidence" value="ECO:0007669"/>
    <property type="project" value="InterPro"/>
</dbReference>
<accession>A0A382QAT9</accession>
<feature type="domain" description="NADH pyrophosphatase-like N-terminal" evidence="1">
    <location>
        <begin position="34"/>
        <end position="120"/>
    </location>
</feature>
<proteinExistence type="predicted"/>
<dbReference type="EMBL" id="UINC01113214">
    <property type="protein sequence ID" value="SVC82673.1"/>
    <property type="molecule type" value="Genomic_DNA"/>
</dbReference>
<organism evidence="2">
    <name type="scientific">marine metagenome</name>
    <dbReference type="NCBI Taxonomy" id="408172"/>
    <lineage>
        <taxon>unclassified sequences</taxon>
        <taxon>metagenomes</taxon>
        <taxon>ecological metagenomes</taxon>
    </lineage>
</organism>
<evidence type="ECO:0000313" key="2">
    <source>
        <dbReference type="EMBL" id="SVC82673.1"/>
    </source>
</evidence>
<dbReference type="InterPro" id="IPR015375">
    <property type="entry name" value="NADH_PPase-like_N"/>
</dbReference>
<sequence>MRDSYVFAGNPLDRAEFERRDESWLAKQIRDPQSRFLPMWRLNAPIADDAETRLAWVNGVVLDRLPISPTPRFLGLLDGVPHFAIDISDLEDPINDLMLDGELQFEEARAAATMLISADAG</sequence>
<dbReference type="Pfam" id="PF09296">
    <property type="entry name" value="NUDIX-like"/>
    <property type="match status" value="1"/>
</dbReference>
<protein>
    <recommendedName>
        <fullName evidence="1">NADH pyrophosphatase-like N-terminal domain-containing protein</fullName>
    </recommendedName>
</protein>
<name>A0A382QAT9_9ZZZZ</name>
<evidence type="ECO:0000259" key="1">
    <source>
        <dbReference type="Pfam" id="PF09296"/>
    </source>
</evidence>